<organism evidence="1 2">
    <name type="scientific">Capsicum baccatum</name>
    <name type="common">Peruvian pepper</name>
    <dbReference type="NCBI Taxonomy" id="33114"/>
    <lineage>
        <taxon>Eukaryota</taxon>
        <taxon>Viridiplantae</taxon>
        <taxon>Streptophyta</taxon>
        <taxon>Embryophyta</taxon>
        <taxon>Tracheophyta</taxon>
        <taxon>Spermatophyta</taxon>
        <taxon>Magnoliopsida</taxon>
        <taxon>eudicotyledons</taxon>
        <taxon>Gunneridae</taxon>
        <taxon>Pentapetalae</taxon>
        <taxon>asterids</taxon>
        <taxon>lamiids</taxon>
        <taxon>Solanales</taxon>
        <taxon>Solanaceae</taxon>
        <taxon>Solanoideae</taxon>
        <taxon>Capsiceae</taxon>
        <taxon>Capsicum</taxon>
    </lineage>
</organism>
<evidence type="ECO:0008006" key="3">
    <source>
        <dbReference type="Google" id="ProtNLM"/>
    </source>
</evidence>
<gene>
    <name evidence="1" type="ORF">CQW23_21984</name>
</gene>
<comment type="caution">
    <text evidence="1">The sequence shown here is derived from an EMBL/GenBank/DDBJ whole genome shotgun (WGS) entry which is preliminary data.</text>
</comment>
<keyword evidence="2" id="KW-1185">Reference proteome</keyword>
<protein>
    <recommendedName>
        <fullName evidence="3">Myb/SANT-like domain-containing protein</fullName>
    </recommendedName>
</protein>
<proteinExistence type="predicted"/>
<name>A0A2G2VZM2_CAPBA</name>
<sequence>MRGFAWDPITHKWDAEPEVWNQLIQLVMLYGKDRATGKYAKTGSDMLKRNTHKNSRKLTVDSLTIDEIDDMGFINTDSLEDMEGHEQGDQS</sequence>
<reference evidence="1 2" key="1">
    <citation type="journal article" date="2017" name="Genome Biol.">
        <title>New reference genome sequences of hot pepper reveal the massive evolution of plant disease-resistance genes by retroduplication.</title>
        <authorList>
            <person name="Kim S."/>
            <person name="Park J."/>
            <person name="Yeom S.I."/>
            <person name="Kim Y.M."/>
            <person name="Seo E."/>
            <person name="Kim K.T."/>
            <person name="Kim M.S."/>
            <person name="Lee J.M."/>
            <person name="Cheong K."/>
            <person name="Shin H.S."/>
            <person name="Kim S.B."/>
            <person name="Han K."/>
            <person name="Lee J."/>
            <person name="Park M."/>
            <person name="Lee H.A."/>
            <person name="Lee H.Y."/>
            <person name="Lee Y."/>
            <person name="Oh S."/>
            <person name="Lee J.H."/>
            <person name="Choi E."/>
            <person name="Choi E."/>
            <person name="Lee S.E."/>
            <person name="Jeon J."/>
            <person name="Kim H."/>
            <person name="Choi G."/>
            <person name="Song H."/>
            <person name="Lee J."/>
            <person name="Lee S.C."/>
            <person name="Kwon J.K."/>
            <person name="Lee H.Y."/>
            <person name="Koo N."/>
            <person name="Hong Y."/>
            <person name="Kim R.W."/>
            <person name="Kang W.H."/>
            <person name="Huh J.H."/>
            <person name="Kang B.C."/>
            <person name="Yang T.J."/>
            <person name="Lee Y.H."/>
            <person name="Bennetzen J.L."/>
            <person name="Choi D."/>
        </authorList>
    </citation>
    <scope>NUCLEOTIDE SEQUENCE [LARGE SCALE GENOMIC DNA]</scope>
    <source>
        <strain evidence="2">cv. PBC81</strain>
    </source>
</reference>
<accession>A0A2G2VZM2</accession>
<evidence type="ECO:0000313" key="1">
    <source>
        <dbReference type="EMBL" id="PHT38411.1"/>
    </source>
</evidence>
<dbReference type="EMBL" id="MLFT02000009">
    <property type="protein sequence ID" value="PHT38411.1"/>
    <property type="molecule type" value="Genomic_DNA"/>
</dbReference>
<dbReference type="AlphaFoldDB" id="A0A2G2VZM2"/>
<evidence type="ECO:0000313" key="2">
    <source>
        <dbReference type="Proteomes" id="UP000224567"/>
    </source>
</evidence>
<reference evidence="2" key="2">
    <citation type="journal article" date="2017" name="J. Anim. Genet.">
        <title>Multiple reference genome sequences of hot pepper reveal the massive evolution of plant disease resistance genes by retroduplication.</title>
        <authorList>
            <person name="Kim S."/>
            <person name="Park J."/>
            <person name="Yeom S.-I."/>
            <person name="Kim Y.-M."/>
            <person name="Seo E."/>
            <person name="Kim K.-T."/>
            <person name="Kim M.-S."/>
            <person name="Lee J.M."/>
            <person name="Cheong K."/>
            <person name="Shin H.-S."/>
            <person name="Kim S.-B."/>
            <person name="Han K."/>
            <person name="Lee J."/>
            <person name="Park M."/>
            <person name="Lee H.-A."/>
            <person name="Lee H.-Y."/>
            <person name="Lee Y."/>
            <person name="Oh S."/>
            <person name="Lee J.H."/>
            <person name="Choi E."/>
            <person name="Choi E."/>
            <person name="Lee S.E."/>
            <person name="Jeon J."/>
            <person name="Kim H."/>
            <person name="Choi G."/>
            <person name="Song H."/>
            <person name="Lee J."/>
            <person name="Lee S.-C."/>
            <person name="Kwon J.-K."/>
            <person name="Lee H.-Y."/>
            <person name="Koo N."/>
            <person name="Hong Y."/>
            <person name="Kim R.W."/>
            <person name="Kang W.-H."/>
            <person name="Huh J.H."/>
            <person name="Kang B.-C."/>
            <person name="Yang T.-J."/>
            <person name="Lee Y.-H."/>
            <person name="Bennetzen J.L."/>
            <person name="Choi D."/>
        </authorList>
    </citation>
    <scope>NUCLEOTIDE SEQUENCE [LARGE SCALE GENOMIC DNA]</scope>
    <source>
        <strain evidence="2">cv. PBC81</strain>
    </source>
</reference>
<dbReference type="Proteomes" id="UP000224567">
    <property type="component" value="Unassembled WGS sequence"/>
</dbReference>
<dbReference type="OrthoDB" id="1303443at2759"/>